<dbReference type="PANTHER" id="PTHR31973">
    <property type="entry name" value="POLYPROTEIN, PUTATIVE-RELATED"/>
    <property type="match status" value="1"/>
</dbReference>
<dbReference type="OrthoDB" id="1112875at2759"/>
<evidence type="ECO:0000313" key="4">
    <source>
        <dbReference type="EMBL" id="CAA7048313.1"/>
    </source>
</evidence>
<comment type="caution">
    <text evidence="4">The sequence shown here is derived from an EMBL/GenBank/DDBJ whole genome shotgun (WGS) entry which is preliminary data.</text>
</comment>
<dbReference type="AlphaFoldDB" id="A0A6D2KG51"/>
<evidence type="ECO:0000313" key="5">
    <source>
        <dbReference type="Proteomes" id="UP000467841"/>
    </source>
</evidence>
<name>A0A6D2KG51_9BRAS</name>
<dbReference type="PANTHER" id="PTHR31973:SF197">
    <property type="entry name" value="SWIM-TYPE DOMAIN-CONTAINING PROTEIN"/>
    <property type="match status" value="1"/>
</dbReference>
<evidence type="ECO:0000259" key="2">
    <source>
        <dbReference type="Pfam" id="PF03108"/>
    </source>
</evidence>
<reference evidence="4" key="1">
    <citation type="submission" date="2020-01" db="EMBL/GenBank/DDBJ databases">
        <authorList>
            <person name="Mishra B."/>
        </authorList>
    </citation>
    <scope>NUCLEOTIDE SEQUENCE [LARGE SCALE GENOMIC DNA]</scope>
</reference>
<sequence length="544" mass="62270">MQEDTDSDIEDSSNEIIAFRVGQAFSSKDSFRKAIDKYAVDMTRNIRYKRSETTKVGAVCAEKGCPWNIYASINSSSKDMVVRTFVGKHTCSWNGKVQLLTSRKICDKFIDEFRRNPGLKAGEIRDRLRTNDRLLVSKDKCRETRRICTKMIADEYEEQFTRMYDYVGALKESNPGSTVILGTKAKVFDKFYSCFAAMKEGWKNGCRRILHLDGTFMKGKIKGEVLTAVGRDANDKMFPVAWAIVSVENKPNWEWFMTLLQEDLDLGSGNGLTLVSDQQKGLIAARDSVLPHCEHRMCARHIWANLYKKFGDETGLLHIAFWKMAKAYNMRVFEQRVEDFKLLNHEAYERLMRWSACHWSRAFFTGFAKCDAVENNMSESFNNVIDDGRFKPLVGLLEDIRIHVMTSNEGKIRMIEEHEGETCSNCLKKGHTKRTCSNEKAIVPPKKPRGRPSKNQPSEEPLVETTPTLQSQPTPTFHNQPTPAFHSQPNVPIESHGVFHSPLTGDDYICVGRSVRDMSTNIVLSSSLFREHERNKLNIKRRKT</sequence>
<feature type="region of interest" description="Disordered" evidence="1">
    <location>
        <begin position="437"/>
        <end position="476"/>
    </location>
</feature>
<feature type="compositionally biased region" description="Low complexity" evidence="1">
    <location>
        <begin position="465"/>
        <end position="476"/>
    </location>
</feature>
<dbReference type="Proteomes" id="UP000467841">
    <property type="component" value="Unassembled WGS sequence"/>
</dbReference>
<organism evidence="4 5">
    <name type="scientific">Microthlaspi erraticum</name>
    <dbReference type="NCBI Taxonomy" id="1685480"/>
    <lineage>
        <taxon>Eukaryota</taxon>
        <taxon>Viridiplantae</taxon>
        <taxon>Streptophyta</taxon>
        <taxon>Embryophyta</taxon>
        <taxon>Tracheophyta</taxon>
        <taxon>Spermatophyta</taxon>
        <taxon>Magnoliopsida</taxon>
        <taxon>eudicotyledons</taxon>
        <taxon>Gunneridae</taxon>
        <taxon>Pentapetalae</taxon>
        <taxon>rosids</taxon>
        <taxon>malvids</taxon>
        <taxon>Brassicales</taxon>
        <taxon>Brassicaceae</taxon>
        <taxon>Coluteocarpeae</taxon>
        <taxon>Microthlaspi</taxon>
    </lineage>
</organism>
<evidence type="ECO:0000256" key="1">
    <source>
        <dbReference type="SAM" id="MobiDB-lite"/>
    </source>
</evidence>
<gene>
    <name evidence="4" type="ORF">MERR_LOCUS35548</name>
</gene>
<dbReference type="Pfam" id="PF03108">
    <property type="entry name" value="DBD_Tnp_Mut"/>
    <property type="match status" value="1"/>
</dbReference>
<dbReference type="InterPro" id="IPR018289">
    <property type="entry name" value="MULE_transposase_dom"/>
</dbReference>
<feature type="domain" description="MULE transposase" evidence="3">
    <location>
        <begin position="209"/>
        <end position="305"/>
    </location>
</feature>
<protein>
    <recommendedName>
        <fullName evidence="6">Transposase MuDR plant domain-containing protein</fullName>
    </recommendedName>
</protein>
<keyword evidence="5" id="KW-1185">Reference proteome</keyword>
<proteinExistence type="predicted"/>
<feature type="domain" description="Transposase MuDR plant" evidence="2">
    <location>
        <begin position="18"/>
        <end position="77"/>
    </location>
</feature>
<evidence type="ECO:0000259" key="3">
    <source>
        <dbReference type="Pfam" id="PF10551"/>
    </source>
</evidence>
<dbReference type="EMBL" id="CACVBM020001385">
    <property type="protein sequence ID" value="CAA7048313.1"/>
    <property type="molecule type" value="Genomic_DNA"/>
</dbReference>
<dbReference type="Pfam" id="PF10551">
    <property type="entry name" value="MULE"/>
    <property type="match status" value="1"/>
</dbReference>
<dbReference type="InterPro" id="IPR004332">
    <property type="entry name" value="Transposase_MuDR"/>
</dbReference>
<accession>A0A6D2KG51</accession>
<evidence type="ECO:0008006" key="6">
    <source>
        <dbReference type="Google" id="ProtNLM"/>
    </source>
</evidence>